<evidence type="ECO:0000313" key="3">
    <source>
        <dbReference type="Proteomes" id="UP000324767"/>
    </source>
</evidence>
<feature type="region of interest" description="Disordered" evidence="1">
    <location>
        <begin position="88"/>
        <end position="183"/>
    </location>
</feature>
<dbReference type="PANTHER" id="PTHR28020:SF1">
    <property type="entry name" value="YAP1-BINDING PROTEIN 1-RELATED"/>
    <property type="match status" value="1"/>
</dbReference>
<gene>
    <name evidence="2" type="ORF">FRX48_06055</name>
</gene>
<feature type="compositionally biased region" description="Pro residues" evidence="1">
    <location>
        <begin position="441"/>
        <end position="489"/>
    </location>
</feature>
<feature type="region of interest" description="Disordered" evidence="1">
    <location>
        <begin position="250"/>
        <end position="270"/>
    </location>
</feature>
<dbReference type="GO" id="GO:0005737">
    <property type="term" value="C:cytoplasm"/>
    <property type="evidence" value="ECO:0007669"/>
    <property type="project" value="TreeGrafter"/>
</dbReference>
<dbReference type="PANTHER" id="PTHR28020">
    <property type="entry name" value="YAP1-BINDING PROTEIN 1-RELATED"/>
    <property type="match status" value="1"/>
</dbReference>
<accession>A0A5M8PQ25</accession>
<feature type="compositionally biased region" description="Pro residues" evidence="1">
    <location>
        <begin position="496"/>
        <end position="515"/>
    </location>
</feature>
<evidence type="ECO:0000313" key="2">
    <source>
        <dbReference type="EMBL" id="KAA6410632.1"/>
    </source>
</evidence>
<dbReference type="InterPro" id="IPR040347">
    <property type="entry name" value="YBP1/2"/>
</dbReference>
<feature type="compositionally biased region" description="Pro residues" evidence="1">
    <location>
        <begin position="157"/>
        <end position="178"/>
    </location>
</feature>
<dbReference type="InterPro" id="IPR013877">
    <property type="entry name" value="YAP-bd/ALF4/Glomulin"/>
</dbReference>
<dbReference type="Proteomes" id="UP000324767">
    <property type="component" value="Unassembled WGS sequence"/>
</dbReference>
<proteinExistence type="predicted"/>
<dbReference type="GO" id="GO:0034599">
    <property type="term" value="P:cellular response to oxidative stress"/>
    <property type="evidence" value="ECO:0007669"/>
    <property type="project" value="InterPro"/>
</dbReference>
<sequence length="653" mass="70306">MSDNVLLKALPPAVDYLAYLTILEYNLTSDQLPVLHDILQDTTLTTNIGWDLVHLLLPLLPASKECLQDVARLGNPREVILKTTELLEGLGLDDDEEEDDEEKSEAEEQPEGALAAEGTEGSKKSGHIARDTAISRQEPEDAQTHPEHGNQSGEPTSPSPAPAHPNPTNPDANPPPPFSTSSRPIREFTTLLDMLSVLHPRIKTAYPSRFLATTLRAILRPYSRLARFPAATSAVLKFLRVMSGTYRPVLPPRQSTASLSRLPAPDPEAQKEDVSAEETALQTRLLQAFLTHVLEDYMSSLRLVDEVPGMAWASRFSEMSGLERAMPGRKLYSTRFEDEPELRSRTTTINQINALARHLKLDPSELLSLLSAPEPSSPPTSPSSDLPSRASDAPSPLPALYTSTLHASSPPSPPPLATPFPHPPHFPTHALLLSHHLPLQPHTPSPTPPRRPPLPRSLCPLHPPHQSPSPLSTQPPPPNLPPPPPPPHPPPHHHPPPQSPPASPRPPLPPPPLPPSPPLRLAFILSTLQRSPYANLKACAVGWAKAEILSAAASGAGAGAGAGADGKEGKDAKQEESVFATRACLDALAPFLFADPRAGCAHLRPGDMAALVEANVGFWLAGLNLWFLVCENGGLREGLGVREGARRWGWGGG</sequence>
<feature type="compositionally biased region" description="Acidic residues" evidence="1">
    <location>
        <begin position="91"/>
        <end position="110"/>
    </location>
</feature>
<protein>
    <recommendedName>
        <fullName evidence="4">YAP-binding/ALF4/Glomulin</fullName>
    </recommendedName>
</protein>
<dbReference type="OrthoDB" id="5396786at2759"/>
<evidence type="ECO:0008006" key="4">
    <source>
        <dbReference type="Google" id="ProtNLM"/>
    </source>
</evidence>
<name>A0A5M8PQ25_9LECA</name>
<feature type="compositionally biased region" description="Basic and acidic residues" evidence="1">
    <location>
        <begin position="137"/>
        <end position="148"/>
    </location>
</feature>
<feature type="compositionally biased region" description="Low complexity" evidence="1">
    <location>
        <begin position="427"/>
        <end position="440"/>
    </location>
</feature>
<feature type="compositionally biased region" description="Pro residues" evidence="1">
    <location>
        <begin position="410"/>
        <end position="426"/>
    </location>
</feature>
<evidence type="ECO:0000256" key="1">
    <source>
        <dbReference type="SAM" id="MobiDB-lite"/>
    </source>
</evidence>
<feature type="region of interest" description="Disordered" evidence="1">
    <location>
        <begin position="369"/>
        <end position="515"/>
    </location>
</feature>
<dbReference type="AlphaFoldDB" id="A0A5M8PQ25"/>
<dbReference type="EMBL" id="VXIT01000009">
    <property type="protein sequence ID" value="KAA6410632.1"/>
    <property type="molecule type" value="Genomic_DNA"/>
</dbReference>
<comment type="caution">
    <text evidence="2">The sequence shown here is derived from an EMBL/GenBank/DDBJ whole genome shotgun (WGS) entry which is preliminary data.</text>
</comment>
<organism evidence="2 3">
    <name type="scientific">Lasallia pustulata</name>
    <dbReference type="NCBI Taxonomy" id="136370"/>
    <lineage>
        <taxon>Eukaryota</taxon>
        <taxon>Fungi</taxon>
        <taxon>Dikarya</taxon>
        <taxon>Ascomycota</taxon>
        <taxon>Pezizomycotina</taxon>
        <taxon>Lecanoromycetes</taxon>
        <taxon>OSLEUM clade</taxon>
        <taxon>Umbilicariomycetidae</taxon>
        <taxon>Umbilicariales</taxon>
        <taxon>Umbilicariaceae</taxon>
        <taxon>Lasallia</taxon>
    </lineage>
</organism>
<dbReference type="PRINTS" id="PR01217">
    <property type="entry name" value="PRICHEXTENSN"/>
</dbReference>
<dbReference type="Pfam" id="PF08568">
    <property type="entry name" value="Kinetochor_Ybp2"/>
    <property type="match status" value="2"/>
</dbReference>
<reference evidence="2 3" key="1">
    <citation type="submission" date="2019-09" db="EMBL/GenBank/DDBJ databases">
        <title>The hologenome of the rock-dwelling lichen Lasallia pustulata.</title>
        <authorList>
            <person name="Greshake Tzovaras B."/>
            <person name="Segers F."/>
            <person name="Bicker A."/>
            <person name="Dal Grande F."/>
            <person name="Otte J."/>
            <person name="Hankeln T."/>
            <person name="Schmitt I."/>
            <person name="Ebersberger I."/>
        </authorList>
    </citation>
    <scope>NUCLEOTIDE SEQUENCE [LARGE SCALE GENOMIC DNA]</scope>
    <source>
        <strain evidence="2">A1-1</strain>
    </source>
</reference>